<protein>
    <submittedName>
        <fullName evidence="2">Uncharacterized protein</fullName>
    </submittedName>
</protein>
<sequence>MQEDYFESIHPPDLIHFDGRRTPDSACSSLSSPENSPLRRNHPDDVISPSTTRTVLLVPTGSQIPLPFDENQREDAMQIDVLSQQNEAEEDEPGRIINCASPRSNASQKRIFDRQFEEKKSETPYPLDEKRHATDLITPAHLKKNEDFADLALAPTDEKMSSSLMHSRPKLPAFSEIRQHGVIESVVSPNSKAGSFDDERFENPSFTPDKKEGEVASTSMFQSLANATMSAALHIENLILGPSDPPTTPEQPSWYAENKDTREKIFSTIASPAHTNSIVDETLNTSQVWSEAFSSPDVWNAEKESMAKGNTSSAPQSPHESVEYTPAHVSAVVRRSFGAETGTAALDEDAPADESGRVLSGSFQTPVSMNAPADELRTAYRRPIDPPSDDPKDVRGDNYKIDPPSERQNGNAIPGIAVQSPNFEHGRTKSVLPHEEIDTRNMEEEKTKSTSLFTERDPPLDERRQDKNSPNRLSGHWDMPDDEPAALIPKKTPQMSETGRNDARNSSLEPPGTPGPILSPGKSHDEGEEPPELKRGVDSASPIQHHRQTQHIARADDGYASDGTDNLLGSLQVLMDDLDDMALKRSIRTRGDQSTSFHSCISSVRDGVNASILSTSGYGSPSKSVDALQDGLPFRINMLNNDLGIPVGDVIISLFNEEDDDKPWAALVSEAVWRCRIVRRNCDTKWLKGKLKRQRDSSCLEKSSSFAYSGDRQVLERTIQEVQATAIQHLKYDELSDAVFLYSDILDRYTSYIPALQALPDSNHKLRHLGVYIGIAKYNLGIITMLQGEFGVACSLFEKAATMLSHEASIDQLTIRSKIAICLIAQHEFQKAQGILRAVCLLAREKTGSLPDRRQFAEVLNNLACVNYLMDEYSEAFVAFTQSLDIQLSLCDDALYLGSKFSSQSSAMNVAVMRANVGFLALVSRDIPTARMAFESSLKTQALLLRDAHASLVSAMEHLAIIHLFDDARDKTLQLLRRALHMQIDAFGADDHRCMLSRKKIKLIENETLTDRLAKALGAVPRARDGPKMVAEHYQGGKTMASFWSLLSPESLNSQ</sequence>
<feature type="region of interest" description="Disordered" evidence="1">
    <location>
        <begin position="342"/>
        <end position="560"/>
    </location>
</feature>
<keyword evidence="3" id="KW-1185">Reference proteome</keyword>
<feature type="region of interest" description="Disordered" evidence="1">
    <location>
        <begin position="1"/>
        <end position="52"/>
    </location>
</feature>
<feature type="compositionally biased region" description="Polar residues" evidence="1">
    <location>
        <begin position="493"/>
        <end position="508"/>
    </location>
</feature>
<proteinExistence type="predicted"/>
<dbReference type="EMBL" id="BDSP01000123">
    <property type="protein sequence ID" value="GAX17994.1"/>
    <property type="molecule type" value="Genomic_DNA"/>
</dbReference>
<feature type="compositionally biased region" description="Basic and acidic residues" evidence="1">
    <location>
        <begin position="195"/>
        <end position="214"/>
    </location>
</feature>
<dbReference type="InParanoid" id="A0A1Z5JVC6"/>
<name>A0A1Z5JVC6_FISSO</name>
<feature type="region of interest" description="Disordered" evidence="1">
    <location>
        <begin position="188"/>
        <end position="214"/>
    </location>
</feature>
<dbReference type="Gene3D" id="1.25.40.10">
    <property type="entry name" value="Tetratricopeptide repeat domain"/>
    <property type="match status" value="1"/>
</dbReference>
<dbReference type="SUPFAM" id="SSF48452">
    <property type="entry name" value="TPR-like"/>
    <property type="match status" value="2"/>
</dbReference>
<dbReference type="OrthoDB" id="49507at2759"/>
<feature type="compositionally biased region" description="Basic and acidic residues" evidence="1">
    <location>
        <begin position="374"/>
        <end position="405"/>
    </location>
</feature>
<gene>
    <name evidence="2" type="ORF">FisN_18Hh207</name>
</gene>
<evidence type="ECO:0000313" key="3">
    <source>
        <dbReference type="Proteomes" id="UP000198406"/>
    </source>
</evidence>
<dbReference type="InterPro" id="IPR011990">
    <property type="entry name" value="TPR-like_helical_dom_sf"/>
</dbReference>
<feature type="compositionally biased region" description="Polar residues" evidence="1">
    <location>
        <begin position="25"/>
        <end position="35"/>
    </location>
</feature>
<feature type="compositionally biased region" description="Basic and acidic residues" evidence="1">
    <location>
        <begin position="424"/>
        <end position="469"/>
    </location>
</feature>
<evidence type="ECO:0000313" key="2">
    <source>
        <dbReference type="EMBL" id="GAX17994.1"/>
    </source>
</evidence>
<accession>A0A1Z5JVC6</accession>
<organism evidence="2 3">
    <name type="scientific">Fistulifera solaris</name>
    <name type="common">Oleaginous diatom</name>
    <dbReference type="NCBI Taxonomy" id="1519565"/>
    <lineage>
        <taxon>Eukaryota</taxon>
        <taxon>Sar</taxon>
        <taxon>Stramenopiles</taxon>
        <taxon>Ochrophyta</taxon>
        <taxon>Bacillariophyta</taxon>
        <taxon>Bacillariophyceae</taxon>
        <taxon>Bacillariophycidae</taxon>
        <taxon>Naviculales</taxon>
        <taxon>Naviculaceae</taxon>
        <taxon>Fistulifera</taxon>
    </lineage>
</organism>
<reference evidence="2 3" key="1">
    <citation type="journal article" date="2015" name="Plant Cell">
        <title>Oil accumulation by the oleaginous diatom Fistulifera solaris as revealed by the genome and transcriptome.</title>
        <authorList>
            <person name="Tanaka T."/>
            <person name="Maeda Y."/>
            <person name="Veluchamy A."/>
            <person name="Tanaka M."/>
            <person name="Abida H."/>
            <person name="Marechal E."/>
            <person name="Bowler C."/>
            <person name="Muto M."/>
            <person name="Sunaga Y."/>
            <person name="Tanaka M."/>
            <person name="Yoshino T."/>
            <person name="Taniguchi T."/>
            <person name="Fukuda Y."/>
            <person name="Nemoto M."/>
            <person name="Matsumoto M."/>
            <person name="Wong P.S."/>
            <person name="Aburatani S."/>
            <person name="Fujibuchi W."/>
        </authorList>
    </citation>
    <scope>NUCLEOTIDE SEQUENCE [LARGE SCALE GENOMIC DNA]</scope>
    <source>
        <strain evidence="2 3">JPCC DA0580</strain>
    </source>
</reference>
<feature type="region of interest" description="Disordered" evidence="1">
    <location>
        <begin position="300"/>
        <end position="323"/>
    </location>
</feature>
<dbReference type="AlphaFoldDB" id="A0A1Z5JVC6"/>
<feature type="compositionally biased region" description="Basic and acidic residues" evidence="1">
    <location>
        <begin position="13"/>
        <end position="23"/>
    </location>
</feature>
<feature type="compositionally biased region" description="Polar residues" evidence="1">
    <location>
        <begin position="308"/>
        <end position="319"/>
    </location>
</feature>
<evidence type="ECO:0000256" key="1">
    <source>
        <dbReference type="SAM" id="MobiDB-lite"/>
    </source>
</evidence>
<comment type="caution">
    <text evidence="2">The sequence shown here is derived from an EMBL/GenBank/DDBJ whole genome shotgun (WGS) entry which is preliminary data.</text>
</comment>
<dbReference type="Proteomes" id="UP000198406">
    <property type="component" value="Unassembled WGS sequence"/>
</dbReference>
<feature type="region of interest" description="Disordered" evidence="1">
    <location>
        <begin position="85"/>
        <end position="109"/>
    </location>
</feature>